<evidence type="ECO:0000256" key="1">
    <source>
        <dbReference type="SAM" id="Phobius"/>
    </source>
</evidence>
<sequence>MHDLRVSRRFVSHVIKRHKDWIEMLGLETGEEITNFIRQVLKNPDKIYKDKIRDDVTYLLKRLDSYFLCVVVVGKIAVTAYLISQEKYDKYRKNRWVER</sequence>
<name>S6A5Y9_9CREN</name>
<organism evidence="2 3">
    <name type="scientific">Thermofilum adornatum</name>
    <dbReference type="NCBI Taxonomy" id="1365176"/>
    <lineage>
        <taxon>Archaea</taxon>
        <taxon>Thermoproteota</taxon>
        <taxon>Thermoprotei</taxon>
        <taxon>Thermofilales</taxon>
        <taxon>Thermofilaceae</taxon>
        <taxon>Thermofilum</taxon>
    </lineage>
</organism>
<dbReference type="Proteomes" id="UP000015543">
    <property type="component" value="Chromosome"/>
</dbReference>
<evidence type="ECO:0000313" key="2">
    <source>
        <dbReference type="EMBL" id="AGT35907.1"/>
    </source>
</evidence>
<dbReference type="GeneID" id="16574213"/>
<keyword evidence="1" id="KW-0472">Membrane</keyword>
<keyword evidence="1" id="KW-1133">Transmembrane helix</keyword>
<gene>
    <name evidence="2" type="ORF">N186_07845</name>
</gene>
<proteinExistence type="predicted"/>
<dbReference type="PATRIC" id="fig|1365176.7.peg.1551"/>
<evidence type="ECO:0000313" key="3">
    <source>
        <dbReference type="Proteomes" id="UP000015543"/>
    </source>
</evidence>
<keyword evidence="3" id="KW-1185">Reference proteome</keyword>
<keyword evidence="1" id="KW-0812">Transmembrane</keyword>
<dbReference type="EMBL" id="CP006646">
    <property type="protein sequence ID" value="AGT35907.1"/>
    <property type="molecule type" value="Genomic_DNA"/>
</dbReference>
<evidence type="ECO:0008006" key="4">
    <source>
        <dbReference type="Google" id="ProtNLM"/>
    </source>
</evidence>
<reference evidence="2 3" key="1">
    <citation type="journal article" date="2013" name="Genome Announc.">
        <title>Complete Genomic Sequence of 'Thermofilum adornatus' Strain 1910bT, a Hyperthermophilic Anaerobic Organotrophic Crenarchaeon.</title>
        <authorList>
            <person name="Dominova I.N."/>
            <person name="Kublanov I.V."/>
            <person name="Podosokorskaya O.A."/>
            <person name="Derbikova K.S."/>
            <person name="Patrushev M.V."/>
            <person name="Toshchakov S.V."/>
        </authorList>
    </citation>
    <scope>NUCLEOTIDE SEQUENCE [LARGE SCALE GENOMIC DNA]</scope>
    <source>
        <strain evidence="3">1910b</strain>
    </source>
</reference>
<dbReference type="AlphaFoldDB" id="S6A5Y9"/>
<protein>
    <recommendedName>
        <fullName evidence="4">DUF4258 domain-containing protein</fullName>
    </recommendedName>
</protein>
<dbReference type="HOGENOM" id="CLU_181237_0_0_2"/>
<dbReference type="RefSeq" id="WP_020963214.1">
    <property type="nucleotide sequence ID" value="NC_022093.1"/>
</dbReference>
<dbReference type="KEGG" id="thb:N186_07845"/>
<accession>S6A5Y9</accession>
<feature type="transmembrane region" description="Helical" evidence="1">
    <location>
        <begin position="65"/>
        <end position="83"/>
    </location>
</feature>